<proteinExistence type="predicted"/>
<name>A0AAU9EXF3_DROMD</name>
<dbReference type="AlphaFoldDB" id="A0AAU9EXF3"/>
<accession>A0AAU9EXF3</accession>
<organism evidence="1 2">
    <name type="scientific">Drosophila madeirensis</name>
    <name type="common">Fruit fly</name>
    <dbReference type="NCBI Taxonomy" id="30013"/>
    <lineage>
        <taxon>Eukaryota</taxon>
        <taxon>Metazoa</taxon>
        <taxon>Ecdysozoa</taxon>
        <taxon>Arthropoda</taxon>
        <taxon>Hexapoda</taxon>
        <taxon>Insecta</taxon>
        <taxon>Pterygota</taxon>
        <taxon>Neoptera</taxon>
        <taxon>Endopterygota</taxon>
        <taxon>Diptera</taxon>
        <taxon>Brachycera</taxon>
        <taxon>Muscomorpha</taxon>
        <taxon>Ephydroidea</taxon>
        <taxon>Drosophilidae</taxon>
        <taxon>Drosophila</taxon>
        <taxon>Sophophora</taxon>
    </lineage>
</organism>
<evidence type="ECO:0000313" key="2">
    <source>
        <dbReference type="Proteomes" id="UP001500889"/>
    </source>
</evidence>
<reference evidence="1 2" key="1">
    <citation type="submission" date="2024-02" db="EMBL/GenBank/DDBJ databases">
        <title>A chromosome-level genome assembly of Drosophila madeirensis, a fruit fly species endemic to Madeira island.</title>
        <authorList>
            <person name="Tomihara K."/>
            <person name="Llopart A."/>
            <person name="Yamamoto D."/>
        </authorList>
    </citation>
    <scope>NUCLEOTIDE SEQUENCE [LARGE SCALE GENOMIC DNA]</scope>
    <source>
        <strain evidence="1 2">RF1</strain>
    </source>
</reference>
<dbReference type="Proteomes" id="UP001500889">
    <property type="component" value="Chromosome O"/>
</dbReference>
<dbReference type="EMBL" id="AP029263">
    <property type="protein sequence ID" value="BFF91663.1"/>
    <property type="molecule type" value="Genomic_DNA"/>
</dbReference>
<protein>
    <submittedName>
        <fullName evidence="1">Uncharacterized protein</fullName>
    </submittedName>
</protein>
<evidence type="ECO:0000313" key="1">
    <source>
        <dbReference type="EMBL" id="BFF91663.1"/>
    </source>
</evidence>
<gene>
    <name evidence="1" type="ORF">DMAD_09890</name>
</gene>
<keyword evidence="2" id="KW-1185">Reference proteome</keyword>
<sequence length="109" mass="12280">MSKVMCPWSLIESEVFIQVLKKETDEYFSILSEKSSSLLSSADCLTKSSNTDLSKKIVSLLEDEDVISLYMECSAHYYKWKTIINAYAKGLKNIFVGLAKLDKVKKGLA</sequence>